<keyword evidence="3" id="KW-1185">Reference proteome</keyword>
<feature type="transmembrane region" description="Helical" evidence="2">
    <location>
        <begin position="544"/>
        <end position="566"/>
    </location>
</feature>
<feature type="transmembrane region" description="Helical" evidence="2">
    <location>
        <begin position="578"/>
        <end position="601"/>
    </location>
</feature>
<name>A0A7I4Y073_HAECO</name>
<keyword evidence="2" id="KW-0812">Transmembrane</keyword>
<feature type="transmembrane region" description="Helical" evidence="2">
    <location>
        <begin position="613"/>
        <end position="635"/>
    </location>
</feature>
<feature type="compositionally biased region" description="Basic and acidic residues" evidence="1">
    <location>
        <begin position="204"/>
        <end position="215"/>
    </location>
</feature>
<feature type="region of interest" description="Disordered" evidence="1">
    <location>
        <begin position="465"/>
        <end position="489"/>
    </location>
</feature>
<feature type="compositionally biased region" description="Polar residues" evidence="1">
    <location>
        <begin position="264"/>
        <end position="275"/>
    </location>
</feature>
<organism evidence="3 4">
    <name type="scientific">Haemonchus contortus</name>
    <name type="common">Barber pole worm</name>
    <dbReference type="NCBI Taxonomy" id="6289"/>
    <lineage>
        <taxon>Eukaryota</taxon>
        <taxon>Metazoa</taxon>
        <taxon>Ecdysozoa</taxon>
        <taxon>Nematoda</taxon>
        <taxon>Chromadorea</taxon>
        <taxon>Rhabditida</taxon>
        <taxon>Rhabditina</taxon>
        <taxon>Rhabditomorpha</taxon>
        <taxon>Strongyloidea</taxon>
        <taxon>Trichostrongylidae</taxon>
        <taxon>Haemonchus</taxon>
    </lineage>
</organism>
<keyword evidence="2" id="KW-0472">Membrane</keyword>
<dbReference type="WBParaSite" id="HCON_00027360-00001">
    <property type="protein sequence ID" value="HCON_00027360-00001"/>
    <property type="gene ID" value="HCON_00027360"/>
</dbReference>
<dbReference type="OrthoDB" id="5859334at2759"/>
<feature type="region of interest" description="Disordered" evidence="1">
    <location>
        <begin position="115"/>
        <end position="135"/>
    </location>
</feature>
<protein>
    <submittedName>
        <fullName evidence="4">Protein Wnt</fullName>
    </submittedName>
</protein>
<dbReference type="AlphaFoldDB" id="A0A7I4Y073"/>
<evidence type="ECO:0000313" key="4">
    <source>
        <dbReference type="WBParaSite" id="HCON_00027360-00001"/>
    </source>
</evidence>
<dbReference type="OMA" id="MWDMDEL"/>
<proteinExistence type="predicted"/>
<reference evidence="4" key="1">
    <citation type="submission" date="2020-12" db="UniProtKB">
        <authorList>
            <consortium name="WormBaseParasite"/>
        </authorList>
    </citation>
    <scope>IDENTIFICATION</scope>
    <source>
        <strain evidence="4">MHco3</strain>
    </source>
</reference>
<feature type="compositionally biased region" description="Basic residues" evidence="1">
    <location>
        <begin position="245"/>
        <end position="256"/>
    </location>
</feature>
<evidence type="ECO:0000256" key="1">
    <source>
        <dbReference type="SAM" id="MobiDB-lite"/>
    </source>
</evidence>
<sequence length="662" mass="74675">MSTLPTTPVGKQQLIDMKAGAILRGHARKSERYLGCPVRLLLTFIVLIKSSLICGWLVREYFYFDFQCTLLSSSSSDGEMVKRRSADVLRIPVYSSDGPPLNYYGEEFHERVKRSPFPQEAGLDPRKKSAKHRKKEVLQGVPTTMYTMTNTQLLPADGDSLRMKTIRNRVKPISEVGDDDDMLELDIDSPPLVYITKIQKRGEEKSLEDRTFLEKPRKRKGKGKKKKKKLGQSAPISTEEPLPVPKKRKGGHKKKQNRLDNRTGSDQAQGTSEQTKSPRHLLSSPGVPHFTTPRPHQSSFLHGAIDPKDPRFSNKGHIRGYPMHVASRKPTPSSRLSEETRLMWQMDELNYTTHAAALKTTAMTKLKEEEEEAPTVPVVHLPLPTAESETTTPPPTKRSFYSTHTLSTWRLTAAPPTTTTTMIPVTRTPWVPSGVETEEEKRLVAIQVPLPVLHREKSTLERLNSELPSAPQDVQQQPTRPPRPVKHGFDRSLDEAIDSGVFNYPPDRSLQHHQHHEDSHKGGDFQSQLSTFSSSATCIARTMFDLWCACQLLTLFPYLVGVCVARRSLFVSHLVFDILLLVIGFVYTITMIVFSVVLYVLVGEMPKEVLFEWILFALLLDAVLLLYACLVVISLRCCERIVQCRLTMKLQTPSTAAEAEQV</sequence>
<dbReference type="Proteomes" id="UP000025227">
    <property type="component" value="Unplaced"/>
</dbReference>
<evidence type="ECO:0000313" key="3">
    <source>
        <dbReference type="Proteomes" id="UP000025227"/>
    </source>
</evidence>
<evidence type="ECO:0000256" key="2">
    <source>
        <dbReference type="SAM" id="Phobius"/>
    </source>
</evidence>
<feature type="compositionally biased region" description="Basic residues" evidence="1">
    <location>
        <begin position="216"/>
        <end position="230"/>
    </location>
</feature>
<accession>A0A7I4Y073</accession>
<keyword evidence="2" id="KW-1133">Transmembrane helix</keyword>
<feature type="region of interest" description="Disordered" evidence="1">
    <location>
        <begin position="204"/>
        <end position="335"/>
    </location>
</feature>